<dbReference type="InterPro" id="IPR018313">
    <property type="entry name" value="SBP_3_CS"/>
</dbReference>
<gene>
    <name evidence="8" type="ORF">BBD42_00965</name>
</gene>
<keyword evidence="3 5" id="KW-0732">Signal</keyword>
<feature type="signal peptide" evidence="5">
    <location>
        <begin position="1"/>
        <end position="22"/>
    </location>
</feature>
<dbReference type="Pfam" id="PF00497">
    <property type="entry name" value="SBP_bac_3"/>
    <property type="match status" value="1"/>
</dbReference>
<dbReference type="PROSITE" id="PS01039">
    <property type="entry name" value="SBP_BACTERIAL_3"/>
    <property type="match status" value="1"/>
</dbReference>
<dbReference type="PANTHER" id="PTHR35936:SF17">
    <property type="entry name" value="ARGININE-BINDING EXTRACELLULAR PROTEIN ARTP"/>
    <property type="match status" value="1"/>
</dbReference>
<name>A0A1B2DBX6_9BACL</name>
<feature type="domain" description="Ionotropic glutamate receptor C-terminal" evidence="7">
    <location>
        <begin position="50"/>
        <end position="272"/>
    </location>
</feature>
<evidence type="ECO:0000313" key="8">
    <source>
        <dbReference type="EMBL" id="ANY65206.1"/>
    </source>
</evidence>
<evidence type="ECO:0000256" key="3">
    <source>
        <dbReference type="ARBA" id="ARBA00022729"/>
    </source>
</evidence>
<accession>A0A1B2DBX6</accession>
<sequence length="272" mass="30233">MFEKAAVKSAIALLALFSLMLAGCTKDAPRPERSNPAMLQWLPIIKQSGKLVIATTENYPFEYTDEETGEFIGYDVDLAQAIADEIGVDIEWIKMPFSELLNALQLGKADMVIASMYITEERERAVDMSDKYLDSGMAIVKRMGDHSVRSLNDLNGKTIGVKTQATSEREAEALIAQGKEIKIRSYASVAECMEALRSGEVDIVFNDYLKQVSYNQHYPEAHLELVGGAFTQEGFGIAVVKGQTELLQVVNQVIHRLQENGDADVLYSKWLQ</sequence>
<dbReference type="GO" id="GO:0015276">
    <property type="term" value="F:ligand-gated monoatomic ion channel activity"/>
    <property type="evidence" value="ECO:0007669"/>
    <property type="project" value="InterPro"/>
</dbReference>
<evidence type="ECO:0000256" key="5">
    <source>
        <dbReference type="SAM" id="SignalP"/>
    </source>
</evidence>
<protein>
    <recommendedName>
        <fullName evidence="9">ABC transporter substrate-binding protein</fullName>
    </recommendedName>
</protein>
<dbReference type="GO" id="GO:0030313">
    <property type="term" value="C:cell envelope"/>
    <property type="evidence" value="ECO:0007669"/>
    <property type="project" value="UniProtKB-SubCell"/>
</dbReference>
<dbReference type="AlphaFoldDB" id="A0A1B2DBX6"/>
<dbReference type="SUPFAM" id="SSF53850">
    <property type="entry name" value="Periplasmic binding protein-like II"/>
    <property type="match status" value="1"/>
</dbReference>
<comment type="similarity">
    <text evidence="2 4">Belongs to the bacterial solute-binding protein 3 family.</text>
</comment>
<dbReference type="InterPro" id="IPR001320">
    <property type="entry name" value="Iontro_rcpt_C"/>
</dbReference>
<evidence type="ECO:0000256" key="2">
    <source>
        <dbReference type="ARBA" id="ARBA00010333"/>
    </source>
</evidence>
<evidence type="ECO:0000259" key="6">
    <source>
        <dbReference type="SMART" id="SM00062"/>
    </source>
</evidence>
<proteinExistence type="inferred from homology"/>
<dbReference type="SMART" id="SM00062">
    <property type="entry name" value="PBPb"/>
    <property type="match status" value="1"/>
</dbReference>
<dbReference type="Gene3D" id="3.40.190.10">
    <property type="entry name" value="Periplasmic binding protein-like II"/>
    <property type="match status" value="2"/>
</dbReference>
<evidence type="ECO:0008006" key="9">
    <source>
        <dbReference type="Google" id="ProtNLM"/>
    </source>
</evidence>
<evidence type="ECO:0000259" key="7">
    <source>
        <dbReference type="SMART" id="SM00079"/>
    </source>
</evidence>
<comment type="subcellular location">
    <subcellularLocation>
        <location evidence="1">Cell envelope</location>
    </subcellularLocation>
</comment>
<organism evidence="8">
    <name type="scientific">Paenibacillus sp. BIHB 4019</name>
    <dbReference type="NCBI Taxonomy" id="1870819"/>
    <lineage>
        <taxon>Bacteria</taxon>
        <taxon>Bacillati</taxon>
        <taxon>Bacillota</taxon>
        <taxon>Bacilli</taxon>
        <taxon>Bacillales</taxon>
        <taxon>Paenibacillaceae</taxon>
        <taxon>Paenibacillus</taxon>
    </lineage>
</organism>
<dbReference type="EMBL" id="CP016808">
    <property type="protein sequence ID" value="ANY65206.1"/>
    <property type="molecule type" value="Genomic_DNA"/>
</dbReference>
<dbReference type="PANTHER" id="PTHR35936">
    <property type="entry name" value="MEMBRANE-BOUND LYTIC MUREIN TRANSGLYCOSYLASE F"/>
    <property type="match status" value="1"/>
</dbReference>
<evidence type="ECO:0000256" key="4">
    <source>
        <dbReference type="RuleBase" id="RU003744"/>
    </source>
</evidence>
<feature type="domain" description="Solute-binding protein family 3/N-terminal" evidence="6">
    <location>
        <begin position="50"/>
        <end position="271"/>
    </location>
</feature>
<reference evidence="8" key="1">
    <citation type="submission" date="2016-08" db="EMBL/GenBank/DDBJ databases">
        <title>Complete Genome Seqeunce of Paenibacillus sp. BIHB 4019 from tea rhizoplane.</title>
        <authorList>
            <person name="Thakur R."/>
            <person name="Swarnkar M.K."/>
            <person name="Gulati A."/>
        </authorList>
    </citation>
    <scope>NUCLEOTIDE SEQUENCE [LARGE SCALE GENOMIC DNA]</scope>
    <source>
        <strain evidence="8">BIHB4019</strain>
    </source>
</reference>
<dbReference type="RefSeq" id="WP_099516618.1">
    <property type="nucleotide sequence ID" value="NZ_CP016808.1"/>
</dbReference>
<dbReference type="GO" id="GO:0016020">
    <property type="term" value="C:membrane"/>
    <property type="evidence" value="ECO:0007669"/>
    <property type="project" value="InterPro"/>
</dbReference>
<dbReference type="InterPro" id="IPR001638">
    <property type="entry name" value="Solute-binding_3/MltF_N"/>
</dbReference>
<dbReference type="SMART" id="SM00079">
    <property type="entry name" value="PBPe"/>
    <property type="match status" value="1"/>
</dbReference>
<evidence type="ECO:0000256" key="1">
    <source>
        <dbReference type="ARBA" id="ARBA00004196"/>
    </source>
</evidence>
<dbReference type="PROSITE" id="PS51257">
    <property type="entry name" value="PROKAR_LIPOPROTEIN"/>
    <property type="match status" value="1"/>
</dbReference>
<feature type="chain" id="PRO_5038838328" description="ABC transporter substrate-binding protein" evidence="5">
    <location>
        <begin position="23"/>
        <end position="272"/>
    </location>
</feature>